<evidence type="ECO:0000259" key="3">
    <source>
        <dbReference type="Pfam" id="PF00583"/>
    </source>
</evidence>
<name>A0A1Q2M6S4_9GAMM</name>
<dbReference type="CDD" id="cd04301">
    <property type="entry name" value="NAT_SF"/>
    <property type="match status" value="1"/>
</dbReference>
<gene>
    <name evidence="4" type="ORF">Mag101_12980</name>
</gene>
<proteinExistence type="predicted"/>
<dbReference type="GO" id="GO:0016747">
    <property type="term" value="F:acyltransferase activity, transferring groups other than amino-acyl groups"/>
    <property type="evidence" value="ECO:0007669"/>
    <property type="project" value="InterPro"/>
</dbReference>
<feature type="domain" description="N-acetyltransferase" evidence="3">
    <location>
        <begin position="47"/>
        <end position="146"/>
    </location>
</feature>
<evidence type="ECO:0000256" key="2">
    <source>
        <dbReference type="ARBA" id="ARBA00023315"/>
    </source>
</evidence>
<protein>
    <submittedName>
        <fullName evidence="4">GNAT family N-acetyltransferase</fullName>
    </submittedName>
</protein>
<dbReference type="Proteomes" id="UP000188219">
    <property type="component" value="Chromosome"/>
</dbReference>
<dbReference type="PANTHER" id="PTHR43877">
    <property type="entry name" value="AMINOALKYLPHOSPHONATE N-ACETYLTRANSFERASE-RELATED-RELATED"/>
    <property type="match status" value="1"/>
</dbReference>
<keyword evidence="2" id="KW-0012">Acyltransferase</keyword>
<accession>A0A1Q2M6S4</accession>
<dbReference type="InterPro" id="IPR050832">
    <property type="entry name" value="Bact_Acetyltransf"/>
</dbReference>
<dbReference type="AlphaFoldDB" id="A0A1Q2M6S4"/>
<keyword evidence="5" id="KW-1185">Reference proteome</keyword>
<dbReference type="PANTHER" id="PTHR43877:SF2">
    <property type="entry name" value="AMINOALKYLPHOSPHONATE N-ACETYLTRANSFERASE-RELATED"/>
    <property type="match status" value="1"/>
</dbReference>
<sequence length="165" mass="18048">MGSSDKEIVTVIADYRDRKQGADLLALLNEYALDPCGGGEPLPEICNEQLLARLTEFPGAFSVLAYRGEEAVGLTNCFMGFSTFACKPLVNIHDVVVSASARGAGICTKMFEHVVAEAKARGCAKITLEVLEKNLPAQAAYRKCGFKPYALDEEFGQAEFWQRYL</sequence>
<dbReference type="InterPro" id="IPR016181">
    <property type="entry name" value="Acyl_CoA_acyltransferase"/>
</dbReference>
<dbReference type="Gene3D" id="3.40.630.30">
    <property type="match status" value="1"/>
</dbReference>
<evidence type="ECO:0000313" key="4">
    <source>
        <dbReference type="EMBL" id="AQQ68443.1"/>
    </source>
</evidence>
<dbReference type="SUPFAM" id="SSF55729">
    <property type="entry name" value="Acyl-CoA N-acyltransferases (Nat)"/>
    <property type="match status" value="1"/>
</dbReference>
<organism evidence="4 5">
    <name type="scientific">Microbulbifer agarilyticus</name>
    <dbReference type="NCBI Taxonomy" id="260552"/>
    <lineage>
        <taxon>Bacteria</taxon>
        <taxon>Pseudomonadati</taxon>
        <taxon>Pseudomonadota</taxon>
        <taxon>Gammaproteobacteria</taxon>
        <taxon>Cellvibrionales</taxon>
        <taxon>Microbulbiferaceae</taxon>
        <taxon>Microbulbifer</taxon>
    </lineage>
</organism>
<dbReference type="EMBL" id="CP019650">
    <property type="protein sequence ID" value="AQQ68443.1"/>
    <property type="molecule type" value="Genomic_DNA"/>
</dbReference>
<dbReference type="Pfam" id="PF00583">
    <property type="entry name" value="Acetyltransf_1"/>
    <property type="match status" value="1"/>
</dbReference>
<dbReference type="InterPro" id="IPR000182">
    <property type="entry name" value="GNAT_dom"/>
</dbReference>
<dbReference type="KEGG" id="maga:Mag101_12980"/>
<evidence type="ECO:0000313" key="5">
    <source>
        <dbReference type="Proteomes" id="UP000188219"/>
    </source>
</evidence>
<dbReference type="RefSeq" id="WP_232325020.1">
    <property type="nucleotide sequence ID" value="NZ_CP019650.1"/>
</dbReference>
<keyword evidence="1" id="KW-0808">Transferase</keyword>
<reference evidence="4" key="1">
    <citation type="submission" date="2017-02" db="EMBL/GenBank/DDBJ databases">
        <title>Genome of Microbulbifer agarilyticus GP101.</title>
        <authorList>
            <person name="Jung J."/>
            <person name="Bae S.S."/>
            <person name="Baek K."/>
        </authorList>
    </citation>
    <scope>NUCLEOTIDE SEQUENCE [LARGE SCALE GENOMIC DNA]</scope>
    <source>
        <strain evidence="4">GP101</strain>
    </source>
</reference>
<evidence type="ECO:0000256" key="1">
    <source>
        <dbReference type="ARBA" id="ARBA00022679"/>
    </source>
</evidence>
<dbReference type="eggNOG" id="COG0456">
    <property type="taxonomic scope" value="Bacteria"/>
</dbReference>